<dbReference type="Proteomes" id="UP001178508">
    <property type="component" value="Chromosome 13"/>
</dbReference>
<dbReference type="PROSITE" id="PS51375">
    <property type="entry name" value="PPR"/>
    <property type="match status" value="1"/>
</dbReference>
<dbReference type="GO" id="GO:0007005">
    <property type="term" value="P:mitochondrion organization"/>
    <property type="evidence" value="ECO:0007669"/>
    <property type="project" value="TreeGrafter"/>
</dbReference>
<evidence type="ECO:0000256" key="1">
    <source>
        <dbReference type="ARBA" id="ARBA00004173"/>
    </source>
</evidence>
<dbReference type="InterPro" id="IPR002885">
    <property type="entry name" value="PPR_rpt"/>
</dbReference>
<protein>
    <recommendedName>
        <fullName evidence="3">Pentatricopeptide repeat-containing protein 2, mitochondrial</fullName>
    </recommendedName>
</protein>
<reference evidence="8" key="1">
    <citation type="submission" date="2023-08" db="EMBL/GenBank/DDBJ databases">
        <authorList>
            <person name="Alioto T."/>
            <person name="Alioto T."/>
            <person name="Gomez Garrido J."/>
        </authorList>
    </citation>
    <scope>NUCLEOTIDE SEQUENCE</scope>
</reference>
<dbReference type="AlphaFoldDB" id="A0AAV1G9P7"/>
<evidence type="ECO:0000313" key="8">
    <source>
        <dbReference type="EMBL" id="CAJ1070205.1"/>
    </source>
</evidence>
<dbReference type="Pfam" id="PF10037">
    <property type="entry name" value="MRP-S27"/>
    <property type="match status" value="1"/>
</dbReference>
<sequence length="385" mass="43207">MCLVQSVGTMALARLGRCCRSLVREPVKGLLCGVVQPGSIEGCVGAKRHLLSEDIIRLQDFQKRKLDVRHLAEDGFEMVSQKLQKNEVILKDDLKLLLHLCQSAADMVVVKDAMYSYHAENQNTPQGDYNFGPIFMRQCYELGLEDMAASTLTDKNMRGFFKDTTSHNIVVDMLFSKGSYEEALKLLGDMKSRGIYFTKDTLTLAFGTCYKLNTPESYRICTSVIEEQQSKSSLIPRQAYCFAVALAINQNDIEKAEQWFSQIINTDSKLCQNLKVLLLIKAGGTKSALAMLSEALLPKIPAFVKKTEFSLELIDMLILQSEGVKLKGQVEQIKTRLVQAGQVTQQTLDDMLCHAPSGRRKQGSITMERRRGKKNKFPRSTLLSE</sequence>
<dbReference type="PANTHER" id="PTHR14700:SF0">
    <property type="entry name" value="PENTATRICOPEPTIDE REPEAT-CONTAINING PROTEIN 2, MITOCHONDRIAL"/>
    <property type="match status" value="1"/>
</dbReference>
<evidence type="ECO:0000313" key="9">
    <source>
        <dbReference type="Proteomes" id="UP001178508"/>
    </source>
</evidence>
<comment type="similarity">
    <text evidence="2">Belongs to the PTCD2 family.</text>
</comment>
<keyword evidence="5" id="KW-0496">Mitochondrion</keyword>
<dbReference type="GO" id="GO:0050684">
    <property type="term" value="P:regulation of mRNA processing"/>
    <property type="evidence" value="ECO:0007669"/>
    <property type="project" value="InterPro"/>
</dbReference>
<dbReference type="EMBL" id="OY660876">
    <property type="protein sequence ID" value="CAJ1070205.1"/>
    <property type="molecule type" value="Genomic_DNA"/>
</dbReference>
<dbReference type="PANTHER" id="PTHR14700">
    <property type="entry name" value="PENTATRICOPEPTIDE REPEAT-CONTAINING PROTEIN 2, MITOCHONDRIAL"/>
    <property type="match status" value="1"/>
</dbReference>
<dbReference type="GO" id="GO:0003723">
    <property type="term" value="F:RNA binding"/>
    <property type="evidence" value="ECO:0007669"/>
    <property type="project" value="TreeGrafter"/>
</dbReference>
<feature type="region of interest" description="Disordered" evidence="7">
    <location>
        <begin position="355"/>
        <end position="385"/>
    </location>
</feature>
<keyword evidence="4" id="KW-0507">mRNA processing</keyword>
<dbReference type="GO" id="GO:0006397">
    <property type="term" value="P:mRNA processing"/>
    <property type="evidence" value="ECO:0007669"/>
    <property type="project" value="UniProtKB-KW"/>
</dbReference>
<dbReference type="Gene3D" id="1.25.40.10">
    <property type="entry name" value="Tetratricopeptide repeat domain"/>
    <property type="match status" value="1"/>
</dbReference>
<feature type="repeat" description="PPR" evidence="6">
    <location>
        <begin position="163"/>
        <end position="197"/>
    </location>
</feature>
<comment type="subcellular location">
    <subcellularLocation>
        <location evidence="1">Mitochondrion</location>
    </subcellularLocation>
</comment>
<evidence type="ECO:0000256" key="5">
    <source>
        <dbReference type="ARBA" id="ARBA00023128"/>
    </source>
</evidence>
<proteinExistence type="inferred from homology"/>
<name>A0AAV1G9P7_XYRNO</name>
<gene>
    <name evidence="8" type="ORF">XNOV1_A036478</name>
</gene>
<dbReference type="InterPro" id="IPR011990">
    <property type="entry name" value="TPR-like_helical_dom_sf"/>
</dbReference>
<evidence type="ECO:0000256" key="7">
    <source>
        <dbReference type="SAM" id="MobiDB-lite"/>
    </source>
</evidence>
<evidence type="ECO:0000256" key="6">
    <source>
        <dbReference type="PROSITE-ProRule" id="PRU00708"/>
    </source>
</evidence>
<dbReference type="InterPro" id="IPR034629">
    <property type="entry name" value="PTCD2"/>
</dbReference>
<evidence type="ECO:0000256" key="4">
    <source>
        <dbReference type="ARBA" id="ARBA00022664"/>
    </source>
</evidence>
<accession>A0AAV1G9P7</accession>
<dbReference type="InterPro" id="IPR034913">
    <property type="entry name" value="mS27/PTCD2"/>
</dbReference>
<keyword evidence="9" id="KW-1185">Reference proteome</keyword>
<organism evidence="8 9">
    <name type="scientific">Xyrichtys novacula</name>
    <name type="common">Pearly razorfish</name>
    <name type="synonym">Hemipteronotus novacula</name>
    <dbReference type="NCBI Taxonomy" id="13765"/>
    <lineage>
        <taxon>Eukaryota</taxon>
        <taxon>Metazoa</taxon>
        <taxon>Chordata</taxon>
        <taxon>Craniata</taxon>
        <taxon>Vertebrata</taxon>
        <taxon>Euteleostomi</taxon>
        <taxon>Actinopterygii</taxon>
        <taxon>Neopterygii</taxon>
        <taxon>Teleostei</taxon>
        <taxon>Neoteleostei</taxon>
        <taxon>Acanthomorphata</taxon>
        <taxon>Eupercaria</taxon>
        <taxon>Labriformes</taxon>
        <taxon>Labridae</taxon>
        <taxon>Xyrichtys</taxon>
    </lineage>
</organism>
<dbReference type="NCBIfam" id="TIGR00756">
    <property type="entry name" value="PPR"/>
    <property type="match status" value="1"/>
</dbReference>
<dbReference type="GO" id="GO:0005739">
    <property type="term" value="C:mitochondrion"/>
    <property type="evidence" value="ECO:0007669"/>
    <property type="project" value="UniProtKB-SubCell"/>
</dbReference>
<evidence type="ECO:0000256" key="2">
    <source>
        <dbReference type="ARBA" id="ARBA00008677"/>
    </source>
</evidence>
<evidence type="ECO:0000256" key="3">
    <source>
        <dbReference type="ARBA" id="ARBA00014675"/>
    </source>
</evidence>